<evidence type="ECO:0000313" key="2">
    <source>
        <dbReference type="EMBL" id="KAK6644822.1"/>
    </source>
</evidence>
<keyword evidence="1" id="KW-0732">Signal</keyword>
<dbReference type="PANTHER" id="PTHR11008:SF41">
    <property type="entry name" value="RE70318P"/>
    <property type="match status" value="1"/>
</dbReference>
<dbReference type="GO" id="GO:0005615">
    <property type="term" value="C:extracellular space"/>
    <property type="evidence" value="ECO:0007669"/>
    <property type="project" value="TreeGrafter"/>
</dbReference>
<comment type="caution">
    <text evidence="2">The sequence shown here is derived from an EMBL/GenBank/DDBJ whole genome shotgun (WGS) entry which is preliminary data.</text>
</comment>
<dbReference type="InterPro" id="IPR010562">
    <property type="entry name" value="Haemolymph_juvenile_hormone-bd"/>
</dbReference>
<name>A0AAN8SDU6_POLSC</name>
<dbReference type="InterPro" id="IPR038606">
    <property type="entry name" value="To_sf"/>
</dbReference>
<dbReference type="Proteomes" id="UP001372834">
    <property type="component" value="Unassembled WGS sequence"/>
</dbReference>
<dbReference type="PANTHER" id="PTHR11008">
    <property type="entry name" value="PROTEIN TAKEOUT-LIKE PROTEIN"/>
    <property type="match status" value="1"/>
</dbReference>
<proteinExistence type="predicted"/>
<sequence length="106" mass="11642">MAESVKIFIVLFLLGVFGGIQSQNIPPFIKPCRADAKDLTRCFVSAMHHMRPFLVKGIPEINMPSTEPLEIDELSLSLTTGPNGYKVTLRDIDVFGASNFTASSLK</sequence>
<protein>
    <submittedName>
        <fullName evidence="2">Uncharacterized protein</fullName>
    </submittedName>
</protein>
<dbReference type="AlphaFoldDB" id="A0AAN8SDU6"/>
<accession>A0AAN8SDU6</accession>
<gene>
    <name evidence="2" type="ORF">RUM43_001095</name>
</gene>
<dbReference type="Pfam" id="PF06585">
    <property type="entry name" value="JHBP"/>
    <property type="match status" value="1"/>
</dbReference>
<reference evidence="2 3" key="1">
    <citation type="submission" date="2023-10" db="EMBL/GenBank/DDBJ databases">
        <title>Genomes of two closely related lineages of the louse Polyplax serrata with different host specificities.</title>
        <authorList>
            <person name="Martinu J."/>
            <person name="Tarabai H."/>
            <person name="Stefka J."/>
            <person name="Hypsa V."/>
        </authorList>
    </citation>
    <scope>NUCLEOTIDE SEQUENCE [LARGE SCALE GENOMIC DNA]</scope>
    <source>
        <strain evidence="2">HR10_N</strain>
    </source>
</reference>
<feature type="chain" id="PRO_5042934300" evidence="1">
    <location>
        <begin position="23"/>
        <end position="106"/>
    </location>
</feature>
<organism evidence="2 3">
    <name type="scientific">Polyplax serrata</name>
    <name type="common">Common mouse louse</name>
    <dbReference type="NCBI Taxonomy" id="468196"/>
    <lineage>
        <taxon>Eukaryota</taxon>
        <taxon>Metazoa</taxon>
        <taxon>Ecdysozoa</taxon>
        <taxon>Arthropoda</taxon>
        <taxon>Hexapoda</taxon>
        <taxon>Insecta</taxon>
        <taxon>Pterygota</taxon>
        <taxon>Neoptera</taxon>
        <taxon>Paraneoptera</taxon>
        <taxon>Psocodea</taxon>
        <taxon>Troctomorpha</taxon>
        <taxon>Phthiraptera</taxon>
        <taxon>Anoplura</taxon>
        <taxon>Polyplacidae</taxon>
        <taxon>Polyplax</taxon>
    </lineage>
</organism>
<dbReference type="EMBL" id="JAWJWE010000001">
    <property type="protein sequence ID" value="KAK6644822.1"/>
    <property type="molecule type" value="Genomic_DNA"/>
</dbReference>
<dbReference type="Gene3D" id="3.15.10.30">
    <property type="entry name" value="Haemolymph juvenile hormone binding protein"/>
    <property type="match status" value="1"/>
</dbReference>
<evidence type="ECO:0000256" key="1">
    <source>
        <dbReference type="SAM" id="SignalP"/>
    </source>
</evidence>
<feature type="signal peptide" evidence="1">
    <location>
        <begin position="1"/>
        <end position="22"/>
    </location>
</feature>
<evidence type="ECO:0000313" key="3">
    <source>
        <dbReference type="Proteomes" id="UP001372834"/>
    </source>
</evidence>